<dbReference type="AlphaFoldDB" id="A0A2N0SYJ9"/>
<feature type="transmembrane region" description="Helical" evidence="2">
    <location>
        <begin position="35"/>
        <end position="60"/>
    </location>
</feature>
<protein>
    <recommendedName>
        <fullName evidence="5">Colicin transporter</fullName>
    </recommendedName>
</protein>
<reference evidence="3 4" key="1">
    <citation type="submission" date="2017-12" db="EMBL/GenBank/DDBJ databases">
        <title>Bifidobacterium longum APC/DPC strains.</title>
        <authorList>
            <person name="Arboleya S."/>
        </authorList>
    </citation>
    <scope>NUCLEOTIDE SEQUENCE [LARGE SCALE GENOMIC DNA]</scope>
    <source>
        <strain evidence="3 4">APC1503</strain>
    </source>
</reference>
<name>A0A2N0SYJ9_BIFLN</name>
<dbReference type="EMBL" id="PJDT01000031">
    <property type="protein sequence ID" value="PKC86872.1"/>
    <property type="molecule type" value="Genomic_DNA"/>
</dbReference>
<feature type="region of interest" description="Disordered" evidence="1">
    <location>
        <begin position="275"/>
        <end position="343"/>
    </location>
</feature>
<comment type="caution">
    <text evidence="3">The sequence shown here is derived from an EMBL/GenBank/DDBJ whole genome shotgun (WGS) entry which is preliminary data.</text>
</comment>
<feature type="compositionally biased region" description="Low complexity" evidence="1">
    <location>
        <begin position="243"/>
        <end position="256"/>
    </location>
</feature>
<keyword evidence="2" id="KW-0472">Membrane</keyword>
<dbReference type="RefSeq" id="WP_007058218.1">
    <property type="nucleotide sequence ID" value="NZ_JAHOFE010000009.1"/>
</dbReference>
<dbReference type="Proteomes" id="UP000232654">
    <property type="component" value="Unassembled WGS sequence"/>
</dbReference>
<keyword evidence="2" id="KW-1133">Transmembrane helix</keyword>
<gene>
    <name evidence="3" type="ORF">APC1503_2096</name>
</gene>
<proteinExistence type="predicted"/>
<evidence type="ECO:0000313" key="3">
    <source>
        <dbReference type="EMBL" id="PKC86872.1"/>
    </source>
</evidence>
<sequence>MNEKEEPMNMNVTPPVEPVTEFEVPLPPDRKRPKWLVPLIAGGTAVVVLAAVGTGGYLYWNHNQLTAASEECATSYDKAVKAQKKLTEYLESDALKTAVTVKDSEVKDAKTVAVLTSTVKTAEKTKTTIPECPSGNLTDIKAMTKEIDGLATAYSRTVSEVKGKAEAVNGSKLDKIVADATKILNDSKGRVKDDKTRTVLENAIKTKDEKAISDAVKAVNDSIKAKSDADAKAKAEKAKQTAEDTAQTSGNDSGSAGDTGGGYTGYTGGGYTQSQGGGYTYTPQQSTGGSTGGGYTPTPQPQPQQPSQGGGNGGGSTGGDDGYENMCFAYPTDGSPAIQVPCS</sequence>
<keyword evidence="2" id="KW-0812">Transmembrane</keyword>
<feature type="region of interest" description="Disordered" evidence="1">
    <location>
        <begin position="234"/>
        <end position="261"/>
    </location>
</feature>
<evidence type="ECO:0008006" key="5">
    <source>
        <dbReference type="Google" id="ProtNLM"/>
    </source>
</evidence>
<evidence type="ECO:0000256" key="1">
    <source>
        <dbReference type="SAM" id="MobiDB-lite"/>
    </source>
</evidence>
<organism evidence="3 4">
    <name type="scientific">Bifidobacterium longum</name>
    <dbReference type="NCBI Taxonomy" id="216816"/>
    <lineage>
        <taxon>Bacteria</taxon>
        <taxon>Bacillati</taxon>
        <taxon>Actinomycetota</taxon>
        <taxon>Actinomycetes</taxon>
        <taxon>Bifidobacteriales</taxon>
        <taxon>Bifidobacteriaceae</taxon>
        <taxon>Bifidobacterium</taxon>
    </lineage>
</organism>
<feature type="compositionally biased region" description="Gly residues" evidence="1">
    <location>
        <begin position="308"/>
        <end position="320"/>
    </location>
</feature>
<evidence type="ECO:0000256" key="2">
    <source>
        <dbReference type="SAM" id="Phobius"/>
    </source>
</evidence>
<evidence type="ECO:0000313" key="4">
    <source>
        <dbReference type="Proteomes" id="UP000232654"/>
    </source>
</evidence>
<accession>A0A2N0SYJ9</accession>